<reference evidence="4 5" key="1">
    <citation type="submission" date="2023-11" db="EMBL/GenBank/DDBJ databases">
        <title>Gilvimarinus fulvus sp. nov., isolated from the surface of Kelp.</title>
        <authorList>
            <person name="Sun Y.Y."/>
            <person name="Gong Y."/>
            <person name="Du Z.J."/>
        </authorList>
    </citation>
    <scope>NUCLEOTIDE SEQUENCE [LARGE SCALE GENOMIC DNA]</scope>
    <source>
        <strain evidence="4 5">SDUM040013</strain>
    </source>
</reference>
<accession>A0ABU4RZ90</accession>
<sequence length="197" mass="21658">MKLSEQKRLQIVTAAEALFSEHGVAATSMDQIAARAEVSKRTVYNHFATKADLFAAMLEAMFAKVDQGEILAYAPGESIHAQLTAIAQQEIGLLTSPAFLKVARVAFLQMLTDASLAKMINKSSMGCLRYFSVFLQAAVDDGVLAIDDLELASKQFVFQLKSLVFYPLLYGLSDSVSNTDYLVEESVKLFLARYAIR</sequence>
<feature type="domain" description="HTH tetR-type" evidence="3">
    <location>
        <begin position="5"/>
        <end position="65"/>
    </location>
</feature>
<dbReference type="InterPro" id="IPR001647">
    <property type="entry name" value="HTH_TetR"/>
</dbReference>
<gene>
    <name evidence="4" type="ORF">SCD92_12710</name>
</gene>
<dbReference type="Proteomes" id="UP001273505">
    <property type="component" value="Unassembled WGS sequence"/>
</dbReference>
<dbReference type="PANTHER" id="PTHR30055:SF146">
    <property type="entry name" value="HTH-TYPE TRANSCRIPTIONAL DUAL REGULATOR CECR"/>
    <property type="match status" value="1"/>
</dbReference>
<dbReference type="PROSITE" id="PS01081">
    <property type="entry name" value="HTH_TETR_1"/>
    <property type="match status" value="1"/>
</dbReference>
<dbReference type="InterPro" id="IPR023772">
    <property type="entry name" value="DNA-bd_HTH_TetR-type_CS"/>
</dbReference>
<dbReference type="Pfam" id="PF14246">
    <property type="entry name" value="TetR_C_7"/>
    <property type="match status" value="1"/>
</dbReference>
<dbReference type="EMBL" id="JAXAFO010000021">
    <property type="protein sequence ID" value="MDX6850227.1"/>
    <property type="molecule type" value="Genomic_DNA"/>
</dbReference>
<dbReference type="RefSeq" id="WP_302720854.1">
    <property type="nucleotide sequence ID" value="NZ_JAULRU010000215.1"/>
</dbReference>
<protein>
    <submittedName>
        <fullName evidence="4">TetR/AcrR family transcriptional regulator</fullName>
    </submittedName>
</protein>
<dbReference type="PRINTS" id="PR00455">
    <property type="entry name" value="HTHTETR"/>
</dbReference>
<evidence type="ECO:0000313" key="4">
    <source>
        <dbReference type="EMBL" id="MDX6850227.1"/>
    </source>
</evidence>
<dbReference type="Gene3D" id="1.10.357.10">
    <property type="entry name" value="Tetracycline Repressor, domain 2"/>
    <property type="match status" value="1"/>
</dbReference>
<organism evidence="4 5">
    <name type="scientific">Gilvimarinus gilvus</name>
    <dbReference type="NCBI Taxonomy" id="3058038"/>
    <lineage>
        <taxon>Bacteria</taxon>
        <taxon>Pseudomonadati</taxon>
        <taxon>Pseudomonadota</taxon>
        <taxon>Gammaproteobacteria</taxon>
        <taxon>Cellvibrionales</taxon>
        <taxon>Cellvibrionaceae</taxon>
        <taxon>Gilvimarinus</taxon>
    </lineage>
</organism>
<comment type="caution">
    <text evidence="4">The sequence shown here is derived from an EMBL/GenBank/DDBJ whole genome shotgun (WGS) entry which is preliminary data.</text>
</comment>
<evidence type="ECO:0000256" key="1">
    <source>
        <dbReference type="ARBA" id="ARBA00023125"/>
    </source>
</evidence>
<evidence type="ECO:0000313" key="5">
    <source>
        <dbReference type="Proteomes" id="UP001273505"/>
    </source>
</evidence>
<evidence type="ECO:0000259" key="3">
    <source>
        <dbReference type="PROSITE" id="PS50977"/>
    </source>
</evidence>
<dbReference type="Pfam" id="PF00440">
    <property type="entry name" value="TetR_N"/>
    <property type="match status" value="1"/>
</dbReference>
<evidence type="ECO:0000256" key="2">
    <source>
        <dbReference type="PROSITE-ProRule" id="PRU00335"/>
    </source>
</evidence>
<dbReference type="PROSITE" id="PS50977">
    <property type="entry name" value="HTH_TETR_2"/>
    <property type="match status" value="1"/>
</dbReference>
<proteinExistence type="predicted"/>
<name>A0ABU4RZ90_9GAMM</name>
<feature type="DNA-binding region" description="H-T-H motif" evidence="2">
    <location>
        <begin position="28"/>
        <end position="47"/>
    </location>
</feature>
<dbReference type="InterPro" id="IPR039536">
    <property type="entry name" value="TetR_C_Proteobacteria"/>
</dbReference>
<dbReference type="SUPFAM" id="SSF46689">
    <property type="entry name" value="Homeodomain-like"/>
    <property type="match status" value="1"/>
</dbReference>
<dbReference type="InterPro" id="IPR050109">
    <property type="entry name" value="HTH-type_TetR-like_transc_reg"/>
</dbReference>
<dbReference type="InterPro" id="IPR009057">
    <property type="entry name" value="Homeodomain-like_sf"/>
</dbReference>
<keyword evidence="5" id="KW-1185">Reference proteome</keyword>
<dbReference type="Gene3D" id="1.10.10.60">
    <property type="entry name" value="Homeodomain-like"/>
    <property type="match status" value="1"/>
</dbReference>
<keyword evidence="1 2" id="KW-0238">DNA-binding</keyword>
<dbReference type="PANTHER" id="PTHR30055">
    <property type="entry name" value="HTH-TYPE TRANSCRIPTIONAL REGULATOR RUTR"/>
    <property type="match status" value="1"/>
</dbReference>